<accession>A0AAE9FD90</accession>
<reference evidence="1 2" key="1">
    <citation type="submission" date="2022-04" db="EMBL/GenBank/DDBJ databases">
        <title>Chromosome-level reference genomes for two strains of Caenorhabditis briggsae: an improved platform for comparative genomics.</title>
        <authorList>
            <person name="Stevens L."/>
            <person name="Andersen E."/>
        </authorList>
    </citation>
    <scope>NUCLEOTIDE SEQUENCE [LARGE SCALE GENOMIC DNA]</scope>
    <source>
        <strain evidence="1">VX34</strain>
        <tissue evidence="1">Whole-organism</tissue>
    </source>
</reference>
<name>A0AAE9FD90_CAEBR</name>
<evidence type="ECO:0000313" key="1">
    <source>
        <dbReference type="EMBL" id="UMM40464.1"/>
    </source>
</evidence>
<protein>
    <submittedName>
        <fullName evidence="1">Uncharacterized protein</fullName>
    </submittedName>
</protein>
<gene>
    <name evidence="1" type="ORF">L5515_017086</name>
</gene>
<organism evidence="1 2">
    <name type="scientific">Caenorhabditis briggsae</name>
    <dbReference type="NCBI Taxonomy" id="6238"/>
    <lineage>
        <taxon>Eukaryota</taxon>
        <taxon>Metazoa</taxon>
        <taxon>Ecdysozoa</taxon>
        <taxon>Nematoda</taxon>
        <taxon>Chromadorea</taxon>
        <taxon>Rhabditida</taxon>
        <taxon>Rhabditina</taxon>
        <taxon>Rhabditomorpha</taxon>
        <taxon>Rhabditoidea</taxon>
        <taxon>Rhabditidae</taxon>
        <taxon>Peloderinae</taxon>
        <taxon>Caenorhabditis</taxon>
    </lineage>
</organism>
<dbReference type="EMBL" id="CP092625">
    <property type="protein sequence ID" value="UMM40464.1"/>
    <property type="molecule type" value="Genomic_DNA"/>
</dbReference>
<dbReference type="AlphaFoldDB" id="A0AAE9FD90"/>
<sequence>MLIHRLLFPLDDQIREEGDLVEELAEVYQFVMFIIQRPECDGGRPIVVAASDYFTSFSSLQVPWQHVLKDNNNCATSRCMWQGIGKQCKSPKHMDDYGPYFDFINKDEKDEDLLNRLKLRHSINTFIIMNNGQLGDVCKRRRLWCNVAYQHISENAYEEFFEYLMNPEIPTAIRTKFYYKVIV</sequence>
<proteinExistence type="predicted"/>
<evidence type="ECO:0000313" key="2">
    <source>
        <dbReference type="Proteomes" id="UP000829354"/>
    </source>
</evidence>
<keyword evidence="2" id="KW-1185">Reference proteome</keyword>
<dbReference type="Proteomes" id="UP000829354">
    <property type="component" value="Chromosome X"/>
</dbReference>